<evidence type="ECO:0000313" key="2">
    <source>
        <dbReference type="EMBL" id="KAK4020510.1"/>
    </source>
</evidence>
<dbReference type="Proteomes" id="UP001234178">
    <property type="component" value="Unassembled WGS sequence"/>
</dbReference>
<feature type="compositionally biased region" description="Basic and acidic residues" evidence="1">
    <location>
        <begin position="24"/>
        <end position="33"/>
    </location>
</feature>
<gene>
    <name evidence="2" type="ORF">OUZ56_002478</name>
</gene>
<evidence type="ECO:0000256" key="1">
    <source>
        <dbReference type="SAM" id="MobiDB-lite"/>
    </source>
</evidence>
<keyword evidence="3" id="KW-1185">Reference proteome</keyword>
<organism evidence="2 3">
    <name type="scientific">Daphnia magna</name>
    <dbReference type="NCBI Taxonomy" id="35525"/>
    <lineage>
        <taxon>Eukaryota</taxon>
        <taxon>Metazoa</taxon>
        <taxon>Ecdysozoa</taxon>
        <taxon>Arthropoda</taxon>
        <taxon>Crustacea</taxon>
        <taxon>Branchiopoda</taxon>
        <taxon>Diplostraca</taxon>
        <taxon>Cladocera</taxon>
        <taxon>Anomopoda</taxon>
        <taxon>Daphniidae</taxon>
        <taxon>Daphnia</taxon>
    </lineage>
</organism>
<name>A0ABR0A5U4_9CRUS</name>
<proteinExistence type="predicted"/>
<comment type="caution">
    <text evidence="2">The sequence shown here is derived from an EMBL/GenBank/DDBJ whole genome shotgun (WGS) entry which is preliminary data.</text>
</comment>
<accession>A0ABR0A5U4</accession>
<evidence type="ECO:0000313" key="3">
    <source>
        <dbReference type="Proteomes" id="UP001234178"/>
    </source>
</evidence>
<sequence length="71" mass="8387">MYSPYQELSISVKFRDNKYWVEGSAPRRSDRRSSIFLPMGKQIQAGSKQKKDPDPRTSSWTRFYDPVLRKS</sequence>
<dbReference type="EMBL" id="JAOYFB010000036">
    <property type="protein sequence ID" value="KAK4020510.1"/>
    <property type="molecule type" value="Genomic_DNA"/>
</dbReference>
<feature type="region of interest" description="Disordered" evidence="1">
    <location>
        <begin position="24"/>
        <end position="71"/>
    </location>
</feature>
<protein>
    <submittedName>
        <fullName evidence="2">Uncharacterized protein</fullName>
    </submittedName>
</protein>
<reference evidence="2 3" key="1">
    <citation type="journal article" date="2023" name="Nucleic Acids Res.">
        <title>The hologenome of Daphnia magna reveals possible DNA methylation and microbiome-mediated evolution of the host genome.</title>
        <authorList>
            <person name="Chaturvedi A."/>
            <person name="Li X."/>
            <person name="Dhandapani V."/>
            <person name="Marshall H."/>
            <person name="Kissane S."/>
            <person name="Cuenca-Cambronero M."/>
            <person name="Asole G."/>
            <person name="Calvet F."/>
            <person name="Ruiz-Romero M."/>
            <person name="Marangio P."/>
            <person name="Guigo R."/>
            <person name="Rago D."/>
            <person name="Mirbahai L."/>
            <person name="Eastwood N."/>
            <person name="Colbourne J.K."/>
            <person name="Zhou J."/>
            <person name="Mallon E."/>
            <person name="Orsini L."/>
        </authorList>
    </citation>
    <scope>NUCLEOTIDE SEQUENCE [LARGE SCALE GENOMIC DNA]</scope>
    <source>
        <strain evidence="2">LRV0_1</strain>
    </source>
</reference>